<dbReference type="GO" id="GO:0070183">
    <property type="term" value="P:mitochondrial tryptophanyl-tRNA aminoacylation"/>
    <property type="evidence" value="ECO:0007669"/>
    <property type="project" value="EnsemblFungi"/>
</dbReference>
<keyword evidence="8 12" id="KW-0030">Aminoacyl-tRNA synthetase</keyword>
<dbReference type="Gene3D" id="1.10.240.10">
    <property type="entry name" value="Tyrosyl-Transfer RNA Synthetase"/>
    <property type="match status" value="1"/>
</dbReference>
<evidence type="ECO:0000256" key="3">
    <source>
        <dbReference type="ARBA" id="ARBA00013161"/>
    </source>
</evidence>
<organism evidence="13 14">
    <name type="scientific">Hesseltinella vesiculosa</name>
    <dbReference type="NCBI Taxonomy" id="101127"/>
    <lineage>
        <taxon>Eukaryota</taxon>
        <taxon>Fungi</taxon>
        <taxon>Fungi incertae sedis</taxon>
        <taxon>Mucoromycota</taxon>
        <taxon>Mucoromycotina</taxon>
        <taxon>Mucoromycetes</taxon>
        <taxon>Mucorales</taxon>
        <taxon>Cunninghamellaceae</taxon>
        <taxon>Hesseltinella</taxon>
    </lineage>
</organism>
<dbReference type="STRING" id="101127.A0A1X2GUP3"/>
<dbReference type="InterPro" id="IPR002305">
    <property type="entry name" value="aa-tRNA-synth_Ic"/>
</dbReference>
<dbReference type="SUPFAM" id="SSF52374">
    <property type="entry name" value="Nucleotidylyl transferase"/>
    <property type="match status" value="1"/>
</dbReference>
<evidence type="ECO:0000256" key="7">
    <source>
        <dbReference type="ARBA" id="ARBA00022917"/>
    </source>
</evidence>
<dbReference type="PRINTS" id="PR01039">
    <property type="entry name" value="TRNASYNTHTRP"/>
</dbReference>
<dbReference type="AlphaFoldDB" id="A0A1X2GUP3"/>
<dbReference type="InterPro" id="IPR024109">
    <property type="entry name" value="Trp-tRNA-ligase_bac-type"/>
</dbReference>
<evidence type="ECO:0000256" key="5">
    <source>
        <dbReference type="ARBA" id="ARBA00022741"/>
    </source>
</evidence>
<evidence type="ECO:0000256" key="8">
    <source>
        <dbReference type="ARBA" id="ARBA00023146"/>
    </source>
</evidence>
<dbReference type="GO" id="GO:0005759">
    <property type="term" value="C:mitochondrial matrix"/>
    <property type="evidence" value="ECO:0007669"/>
    <property type="project" value="UniProtKB-SubCell"/>
</dbReference>
<dbReference type="NCBIfam" id="TIGR00233">
    <property type="entry name" value="trpS"/>
    <property type="match status" value="1"/>
</dbReference>
<dbReference type="PANTHER" id="PTHR43766">
    <property type="entry name" value="TRYPTOPHAN--TRNA LIGASE, MITOCHONDRIAL"/>
    <property type="match status" value="1"/>
</dbReference>
<evidence type="ECO:0000256" key="6">
    <source>
        <dbReference type="ARBA" id="ARBA00022840"/>
    </source>
</evidence>
<comment type="subcellular location">
    <subcellularLocation>
        <location evidence="1">Mitochondrion matrix</location>
    </subcellularLocation>
</comment>
<accession>A0A1X2GUP3</accession>
<reference evidence="13 14" key="1">
    <citation type="submission" date="2016-07" db="EMBL/GenBank/DDBJ databases">
        <title>Pervasive Adenine N6-methylation of Active Genes in Fungi.</title>
        <authorList>
            <consortium name="DOE Joint Genome Institute"/>
            <person name="Mondo S.J."/>
            <person name="Dannebaum R.O."/>
            <person name="Kuo R.C."/>
            <person name="Labutti K."/>
            <person name="Haridas S."/>
            <person name="Kuo A."/>
            <person name="Salamov A."/>
            <person name="Ahrendt S.R."/>
            <person name="Lipzen A."/>
            <person name="Sullivan W."/>
            <person name="Andreopoulos W.B."/>
            <person name="Clum A."/>
            <person name="Lindquist E."/>
            <person name="Daum C."/>
            <person name="Ramamoorthy G.K."/>
            <person name="Gryganskyi A."/>
            <person name="Culley D."/>
            <person name="Magnuson J.K."/>
            <person name="James T.Y."/>
            <person name="O'Malley M.A."/>
            <person name="Stajich J.E."/>
            <person name="Spatafora J.W."/>
            <person name="Visel A."/>
            <person name="Grigoriev I.V."/>
        </authorList>
    </citation>
    <scope>NUCLEOTIDE SEQUENCE [LARGE SCALE GENOMIC DNA]</scope>
    <source>
        <strain evidence="13 14">NRRL 3301</strain>
    </source>
</reference>
<dbReference type="FunFam" id="3.40.50.620:FF:000082">
    <property type="entry name" value="MSW1p Mitochondrial tryptophanyl-tRNA synthetase"/>
    <property type="match status" value="1"/>
</dbReference>
<keyword evidence="7 12" id="KW-0648">Protein biosynthesis</keyword>
<dbReference type="HAMAP" id="MF_00140_B">
    <property type="entry name" value="Trp_tRNA_synth_B"/>
    <property type="match status" value="1"/>
</dbReference>
<evidence type="ECO:0000256" key="12">
    <source>
        <dbReference type="RuleBase" id="RU363036"/>
    </source>
</evidence>
<evidence type="ECO:0000256" key="2">
    <source>
        <dbReference type="ARBA" id="ARBA00005594"/>
    </source>
</evidence>
<keyword evidence="4 12" id="KW-0436">Ligase</keyword>
<dbReference type="FunFam" id="1.10.240.10:FF:000002">
    <property type="entry name" value="Tryptophan--tRNA ligase"/>
    <property type="match status" value="1"/>
</dbReference>
<comment type="catalytic activity">
    <reaction evidence="10">
        <text>tRNA(Trp) + L-tryptophan + ATP = L-tryptophyl-tRNA(Trp) + AMP + diphosphate + H(+)</text>
        <dbReference type="Rhea" id="RHEA:24080"/>
        <dbReference type="Rhea" id="RHEA-COMP:9671"/>
        <dbReference type="Rhea" id="RHEA-COMP:9705"/>
        <dbReference type="ChEBI" id="CHEBI:15378"/>
        <dbReference type="ChEBI" id="CHEBI:30616"/>
        <dbReference type="ChEBI" id="CHEBI:33019"/>
        <dbReference type="ChEBI" id="CHEBI:57912"/>
        <dbReference type="ChEBI" id="CHEBI:78442"/>
        <dbReference type="ChEBI" id="CHEBI:78535"/>
        <dbReference type="ChEBI" id="CHEBI:456215"/>
        <dbReference type="EC" id="6.1.1.2"/>
    </reaction>
</comment>
<gene>
    <name evidence="13" type="ORF">DM01DRAFT_1332330</name>
</gene>
<keyword evidence="14" id="KW-1185">Reference proteome</keyword>
<dbReference type="InterPro" id="IPR050203">
    <property type="entry name" value="Trp-tRNA_synthetase"/>
</dbReference>
<evidence type="ECO:0000256" key="4">
    <source>
        <dbReference type="ARBA" id="ARBA00022598"/>
    </source>
</evidence>
<dbReference type="InterPro" id="IPR002306">
    <property type="entry name" value="Trp-tRNA-ligase"/>
</dbReference>
<evidence type="ECO:0000256" key="11">
    <source>
        <dbReference type="ARBA" id="ARBA00069760"/>
    </source>
</evidence>
<comment type="caution">
    <text evidence="13">The sequence shown here is derived from an EMBL/GenBank/DDBJ whole genome shotgun (WGS) entry which is preliminary data.</text>
</comment>
<dbReference type="PANTHER" id="PTHR43766:SF1">
    <property type="entry name" value="TRYPTOPHAN--TRNA LIGASE, MITOCHONDRIAL"/>
    <property type="match status" value="1"/>
</dbReference>
<comment type="similarity">
    <text evidence="2 12">Belongs to the class-I aminoacyl-tRNA synthetase family.</text>
</comment>
<dbReference type="PROSITE" id="PS00178">
    <property type="entry name" value="AA_TRNA_LIGASE_I"/>
    <property type="match status" value="1"/>
</dbReference>
<evidence type="ECO:0000256" key="1">
    <source>
        <dbReference type="ARBA" id="ARBA00004305"/>
    </source>
</evidence>
<dbReference type="EMBL" id="MCGT01000003">
    <property type="protein sequence ID" value="ORX61744.1"/>
    <property type="molecule type" value="Genomic_DNA"/>
</dbReference>
<keyword evidence="6 12" id="KW-0067">ATP-binding</keyword>
<evidence type="ECO:0000256" key="9">
    <source>
        <dbReference type="ARBA" id="ARBA00030268"/>
    </source>
</evidence>
<name>A0A1X2GUP3_9FUNG</name>
<dbReference type="GO" id="GO:0005524">
    <property type="term" value="F:ATP binding"/>
    <property type="evidence" value="ECO:0007669"/>
    <property type="project" value="UniProtKB-KW"/>
</dbReference>
<keyword evidence="5 12" id="KW-0547">Nucleotide-binding</keyword>
<dbReference type="InterPro" id="IPR001412">
    <property type="entry name" value="aa-tRNA-synth_I_CS"/>
</dbReference>
<evidence type="ECO:0000256" key="10">
    <source>
        <dbReference type="ARBA" id="ARBA00049929"/>
    </source>
</evidence>
<dbReference type="InterPro" id="IPR014729">
    <property type="entry name" value="Rossmann-like_a/b/a_fold"/>
</dbReference>
<dbReference type="Gene3D" id="3.40.50.620">
    <property type="entry name" value="HUPs"/>
    <property type="match status" value="1"/>
</dbReference>
<dbReference type="EC" id="6.1.1.2" evidence="3"/>
<protein>
    <recommendedName>
        <fullName evidence="11">Tryptophan--tRNA ligase, mitochondrial</fullName>
        <ecNumber evidence="3">6.1.1.2</ecNumber>
    </recommendedName>
    <alternativeName>
        <fullName evidence="9">Tryptophanyl-tRNA synthetase</fullName>
    </alternativeName>
</protein>
<dbReference type="GO" id="GO:0004830">
    <property type="term" value="F:tryptophan-tRNA ligase activity"/>
    <property type="evidence" value="ECO:0007669"/>
    <property type="project" value="UniProtKB-EC"/>
</dbReference>
<dbReference type="Proteomes" id="UP000242146">
    <property type="component" value="Unassembled WGS sequence"/>
</dbReference>
<evidence type="ECO:0000313" key="14">
    <source>
        <dbReference type="Proteomes" id="UP000242146"/>
    </source>
</evidence>
<evidence type="ECO:0000313" key="13">
    <source>
        <dbReference type="EMBL" id="ORX61744.1"/>
    </source>
</evidence>
<proteinExistence type="inferred from homology"/>
<dbReference type="OrthoDB" id="15808at2759"/>
<sequence>MWKRAFSTHVPRPKRVILSGIQPTGIPHLGNYLGALDNWVRLQDKDTTTYYMVVDLHAITMPQDAKILRQSKRDMATALLACGVSPEQSAIFEQSKVRGHAELAWIFNCITPVGWLGRMTQWKSKLGKAHGSHADALLDTSTSTASLKMGLFDYPVLQAADILLYKASHVPVGADQIQHLELTRDIASLFNSHFKHKFFEKPDAISPPATKRVMSLRDPTSKMSKSDVSEMSRISLFDTPDAIRKKIGRAVTDSEPGVTFDQEHRPGVANLINIYSAMTNKTTEESMQDFGQLTSMQPFKQMVADAVITRLEPIQKEYARLQADPAFVQKVLDDGAAKAQVVADKTIKEVYNIVGF</sequence>
<dbReference type="Pfam" id="PF00579">
    <property type="entry name" value="tRNA-synt_1b"/>
    <property type="match status" value="1"/>
</dbReference>
<dbReference type="CDD" id="cd00806">
    <property type="entry name" value="TrpRS_core"/>
    <property type="match status" value="1"/>
</dbReference>